<dbReference type="GeneID" id="110801933"/>
<evidence type="ECO:0000313" key="2">
    <source>
        <dbReference type="Proteomes" id="UP000813463"/>
    </source>
</evidence>
<feature type="region of interest" description="Disordered" evidence="1">
    <location>
        <begin position="64"/>
        <end position="102"/>
    </location>
</feature>
<dbReference type="RefSeq" id="XP_056698319.1">
    <property type="nucleotide sequence ID" value="XM_056842341.1"/>
</dbReference>
<sequence length="301" mass="35175">MEERLGDREKVAAVLEGRQRGKSDVHGGEFFGVQCWRNSQEKRPDYNLRPLNLTESFINHENIRRDSVGGSSMQEESLTPRLGAESQSSQNGADSEETSNQANNKKIKLKCSHIKDVDLCKSWITISKDPIKGNDQTKELYWKNIVEYYNTWKREDPVVPVDKASNHWFKMSVDVNRFNRCYIMVKDRHTSGHNEDDVINKALELYTSRNEKKNKSFLIYMLGQKTAKEAERNRIHKKDDEIVSDTWTKFEDLANKRLSLIEDHIRQSDYELLCKDTSNMDERVMKNQQVCERLRAKYGMS</sequence>
<gene>
    <name evidence="3" type="primary">LOC110801933</name>
</gene>
<evidence type="ECO:0000313" key="3">
    <source>
        <dbReference type="RefSeq" id="XP_056698319.1"/>
    </source>
</evidence>
<name>A0ABM3RRS6_SPIOL</name>
<reference evidence="3" key="2">
    <citation type="submission" date="2025-08" db="UniProtKB">
        <authorList>
            <consortium name="RefSeq"/>
        </authorList>
    </citation>
    <scope>IDENTIFICATION</scope>
    <source>
        <tissue evidence="3">Leaf</tissue>
    </source>
</reference>
<keyword evidence="2" id="KW-1185">Reference proteome</keyword>
<protein>
    <submittedName>
        <fullName evidence="3">Glutathione S-transferase T3-like</fullName>
    </submittedName>
</protein>
<reference evidence="2" key="1">
    <citation type="journal article" date="2021" name="Nat. Commun.">
        <title>Genomic analyses provide insights into spinach domestication and the genetic basis of agronomic traits.</title>
        <authorList>
            <person name="Cai X."/>
            <person name="Sun X."/>
            <person name="Xu C."/>
            <person name="Sun H."/>
            <person name="Wang X."/>
            <person name="Ge C."/>
            <person name="Zhang Z."/>
            <person name="Wang Q."/>
            <person name="Fei Z."/>
            <person name="Jiao C."/>
            <person name="Wang Q."/>
        </authorList>
    </citation>
    <scope>NUCLEOTIDE SEQUENCE [LARGE SCALE GENOMIC DNA]</scope>
    <source>
        <strain evidence="2">cv. Varoflay</strain>
    </source>
</reference>
<dbReference type="Proteomes" id="UP000813463">
    <property type="component" value="Chromosome 4"/>
</dbReference>
<evidence type="ECO:0000256" key="1">
    <source>
        <dbReference type="SAM" id="MobiDB-lite"/>
    </source>
</evidence>
<accession>A0ABM3RRS6</accession>
<dbReference type="PANTHER" id="PTHR45023:SF4">
    <property type="entry name" value="GLYCINE-RICH PROTEIN-RELATED"/>
    <property type="match status" value="1"/>
</dbReference>
<feature type="compositionally biased region" description="Polar residues" evidence="1">
    <location>
        <begin position="85"/>
        <end position="102"/>
    </location>
</feature>
<organism evidence="2 3">
    <name type="scientific">Spinacia oleracea</name>
    <name type="common">Spinach</name>
    <dbReference type="NCBI Taxonomy" id="3562"/>
    <lineage>
        <taxon>Eukaryota</taxon>
        <taxon>Viridiplantae</taxon>
        <taxon>Streptophyta</taxon>
        <taxon>Embryophyta</taxon>
        <taxon>Tracheophyta</taxon>
        <taxon>Spermatophyta</taxon>
        <taxon>Magnoliopsida</taxon>
        <taxon>eudicotyledons</taxon>
        <taxon>Gunneridae</taxon>
        <taxon>Pentapetalae</taxon>
        <taxon>Caryophyllales</taxon>
        <taxon>Chenopodiaceae</taxon>
        <taxon>Chenopodioideae</taxon>
        <taxon>Anserineae</taxon>
        <taxon>Spinacia</taxon>
    </lineage>
</organism>
<proteinExistence type="predicted"/>
<dbReference type="PANTHER" id="PTHR45023">
    <property type="match status" value="1"/>
</dbReference>